<dbReference type="InterPro" id="IPR036322">
    <property type="entry name" value="WD40_repeat_dom_sf"/>
</dbReference>
<dbReference type="GO" id="GO:0005840">
    <property type="term" value="C:ribosome"/>
    <property type="evidence" value="ECO:0007669"/>
    <property type="project" value="UniProtKB-KW"/>
</dbReference>
<sequence length="867" mass="92115">MAHKGHTYDVVTTVEALNASFSFDPDCHIDRVLPDASQELVKQVLWATSRVSAVDGKPVADSPELKEALLAAVMRHHSPPPATGAEKKVPTLAVIFPKTRITVTFERTDEHASKVLIEGSVLSDGTVSKVEVLSSAAVQELINEIAPPSTVEPPPALPTMDVDLRGSFRRSMNGHPGVTAALLKEPISAASLNSNSAGGRGFTLATATGGAFQPVTRLLSSSPPPPALQSHNKSSGSLLDLDDSEAASEASSSDFDTVRIWQLKGTSPSDLCVTTPACATAAEPATPGLLEFEKMKLSMRGDEMLRHLGSGVSTFGHAGSDVAEMTVKGRIRRALDRVEMGYCVICVTQDINPIAEIELLALTARKRVVAFDLSIKLRLRPKPEVLAAQFAEAMRSGAWFVMVNAHKSISTCLVLEELLGDAHEHNLEGFDPSARIIIALESHPHFPKALVHHAVVLKLVSNFQGSSFLSDSMAASISRARLVTADALTLSQMGGPSARSSQSSVTSRATVQKPAKKHVRISAAVDIVDIAPREVVQVQKRDCPIDVSGSVALFKTFSGVSGDKFLCVRSAGEMGRFAVGSSCGNVYFLDSLGNSLLQAHAHNASIWDVSFIDKFHFATGCEDGTSAAWRLGGSLSGALVDDAVLVPTAATSLGSDVYCVCYLKNMNPSSLLIGGLHNSLVIREAESEAVHLVPIPSNAQVVDCLPNSATALVGGGDGSVCVVDVMMAKPVSTLIDHTRKLPALAVRDDNQFFTGSFDSTILSWDLRVPGGVTSFLQDGAAAAELSAHTMHTLKLKNYVTGLDVDDVHLAASVGENLYLWDIRKLHTVLGGYPQGWKGLSRGVKVQSLAHLVVTASPDGFVRFWNFV</sequence>
<evidence type="ECO:0000256" key="2">
    <source>
        <dbReference type="ARBA" id="ARBA00022737"/>
    </source>
</evidence>
<keyword evidence="1 4" id="KW-0853">WD repeat</keyword>
<keyword evidence="7" id="KW-1185">Reference proteome</keyword>
<dbReference type="KEGG" id="lpan:LPMP_332260"/>
<dbReference type="GeneID" id="22578379"/>
<dbReference type="VEuPathDB" id="TriTrypDB:LPAL13_330030100"/>
<dbReference type="FunFam" id="3.40.50.300:FF:002657">
    <property type="entry name" value="WD_domain"/>
    <property type="match status" value="1"/>
</dbReference>
<reference evidence="6 7" key="1">
    <citation type="journal article" date="2015" name="Sci. Rep.">
        <title>The genome of Leishmania panamensis: insights into genomics of the L. (Viannia) subgenus.</title>
        <authorList>
            <person name="Llanes A."/>
            <person name="Restrepo C.M."/>
            <person name="Vecchio G.D."/>
            <person name="Anguizola F.J."/>
            <person name="Lleonart R."/>
        </authorList>
    </citation>
    <scope>NUCLEOTIDE SEQUENCE [LARGE SCALE GENOMIC DNA]</scope>
    <source>
        <strain evidence="6 7">MHOM/PA/94/PSC-1</strain>
    </source>
</reference>
<keyword evidence="3" id="KW-0689">Ribosomal protein</keyword>
<dbReference type="FunFam" id="2.130.10.10:FF:001185">
    <property type="entry name" value="WD_domain"/>
    <property type="match status" value="1"/>
</dbReference>
<organism evidence="6 7">
    <name type="scientific">Leishmania panamensis</name>
    <dbReference type="NCBI Taxonomy" id="5679"/>
    <lineage>
        <taxon>Eukaryota</taxon>
        <taxon>Discoba</taxon>
        <taxon>Euglenozoa</taxon>
        <taxon>Kinetoplastea</taxon>
        <taxon>Metakinetoplastina</taxon>
        <taxon>Trypanosomatida</taxon>
        <taxon>Trypanosomatidae</taxon>
        <taxon>Leishmaniinae</taxon>
        <taxon>Leishmania</taxon>
        <taxon>Leishmania guyanensis species complex</taxon>
    </lineage>
</organism>
<name>A0A088SI66_LEIPA</name>
<dbReference type="FunFam" id="2.130.10.10:FF:001566">
    <property type="entry name" value="WD_domain_-_G-beta_repeat_-_putative"/>
    <property type="match status" value="1"/>
</dbReference>
<evidence type="ECO:0000256" key="1">
    <source>
        <dbReference type="ARBA" id="ARBA00022574"/>
    </source>
</evidence>
<dbReference type="InterPro" id="IPR019775">
    <property type="entry name" value="WD40_repeat_CS"/>
</dbReference>
<protein>
    <submittedName>
        <fullName evidence="6">Uncharacterized protein</fullName>
    </submittedName>
</protein>
<dbReference type="SMART" id="SM00320">
    <property type="entry name" value="WD40"/>
    <property type="match status" value="6"/>
</dbReference>
<dbReference type="PANTHER" id="PTHR44156">
    <property type="entry name" value="SUPERNUMERARY LIMBS, ISOFORM B-RELATED"/>
    <property type="match status" value="1"/>
</dbReference>
<evidence type="ECO:0000313" key="7">
    <source>
        <dbReference type="Proteomes" id="UP000063063"/>
    </source>
</evidence>
<feature type="region of interest" description="Disordered" evidence="5">
    <location>
        <begin position="215"/>
        <end position="245"/>
    </location>
</feature>
<dbReference type="PROSITE" id="PS00678">
    <property type="entry name" value="WD_REPEATS_1"/>
    <property type="match status" value="1"/>
</dbReference>
<dbReference type="Gene3D" id="3.40.50.300">
    <property type="entry name" value="P-loop containing nucleotide triphosphate hydrolases"/>
    <property type="match status" value="1"/>
</dbReference>
<accession>A0A088SI66</accession>
<evidence type="ECO:0000256" key="5">
    <source>
        <dbReference type="SAM" id="MobiDB-lite"/>
    </source>
</evidence>
<dbReference type="Gene3D" id="2.130.10.10">
    <property type="entry name" value="YVTN repeat-like/Quinoprotein amine dehydrogenase"/>
    <property type="match status" value="2"/>
</dbReference>
<gene>
    <name evidence="6" type="ORF">LPMP_332260</name>
</gene>
<dbReference type="EMBL" id="CP009402">
    <property type="protein sequence ID" value="AIO01517.1"/>
    <property type="molecule type" value="Genomic_DNA"/>
</dbReference>
<dbReference type="OrthoDB" id="10262475at2759"/>
<evidence type="ECO:0000313" key="6">
    <source>
        <dbReference type="EMBL" id="AIO01517.1"/>
    </source>
</evidence>
<dbReference type="PROSITE" id="PS50082">
    <property type="entry name" value="WD_REPEATS_2"/>
    <property type="match status" value="1"/>
</dbReference>
<dbReference type="RefSeq" id="XP_010702317.1">
    <property type="nucleotide sequence ID" value="XM_010704015.1"/>
</dbReference>
<keyword evidence="3" id="KW-0687">Ribonucleoprotein</keyword>
<dbReference type="InterPro" id="IPR027417">
    <property type="entry name" value="P-loop_NTPase"/>
</dbReference>
<evidence type="ECO:0000256" key="3">
    <source>
        <dbReference type="ARBA" id="ARBA00022980"/>
    </source>
</evidence>
<evidence type="ECO:0000256" key="4">
    <source>
        <dbReference type="PROSITE-ProRule" id="PRU00221"/>
    </source>
</evidence>
<dbReference type="AlphaFoldDB" id="A0A088SI66"/>
<feature type="repeat" description="WD" evidence="4">
    <location>
        <begin position="851"/>
        <end position="867"/>
    </location>
</feature>
<dbReference type="eggNOG" id="ENOG502QW7U">
    <property type="taxonomic scope" value="Eukaryota"/>
</dbReference>
<feature type="compositionally biased region" description="Low complexity" evidence="5">
    <location>
        <begin position="228"/>
        <end position="239"/>
    </location>
</feature>
<dbReference type="InterPro" id="IPR053299">
    <property type="entry name" value="ASTRA_WD_repeat"/>
</dbReference>
<dbReference type="InterPro" id="IPR015943">
    <property type="entry name" value="WD40/YVTN_repeat-like_dom_sf"/>
</dbReference>
<dbReference type="Proteomes" id="UP000063063">
    <property type="component" value="Chromosome 33"/>
</dbReference>
<proteinExistence type="predicted"/>
<keyword evidence="2" id="KW-0677">Repeat</keyword>
<dbReference type="VEuPathDB" id="TriTrypDB:LPMP_332260"/>
<dbReference type="SUPFAM" id="SSF50978">
    <property type="entry name" value="WD40 repeat-like"/>
    <property type="match status" value="1"/>
</dbReference>
<dbReference type="InterPro" id="IPR001680">
    <property type="entry name" value="WD40_rpt"/>
</dbReference>